<reference evidence="3" key="1">
    <citation type="submission" date="2022-11" db="UniProtKB">
        <authorList>
            <consortium name="WormBaseParasite"/>
        </authorList>
    </citation>
    <scope>IDENTIFICATION</scope>
</reference>
<keyword evidence="1" id="KW-0175">Coiled coil</keyword>
<keyword evidence="2" id="KW-1185">Reference proteome</keyword>
<dbReference type="AlphaFoldDB" id="A0A915BJC4"/>
<organism evidence="2 3">
    <name type="scientific">Parascaris univalens</name>
    <name type="common">Nematode worm</name>
    <dbReference type="NCBI Taxonomy" id="6257"/>
    <lineage>
        <taxon>Eukaryota</taxon>
        <taxon>Metazoa</taxon>
        <taxon>Ecdysozoa</taxon>
        <taxon>Nematoda</taxon>
        <taxon>Chromadorea</taxon>
        <taxon>Rhabditida</taxon>
        <taxon>Spirurina</taxon>
        <taxon>Ascaridomorpha</taxon>
        <taxon>Ascaridoidea</taxon>
        <taxon>Ascarididae</taxon>
        <taxon>Parascaris</taxon>
    </lineage>
</organism>
<evidence type="ECO:0000256" key="1">
    <source>
        <dbReference type="SAM" id="Coils"/>
    </source>
</evidence>
<accession>A0A915BJC4</accession>
<proteinExistence type="predicted"/>
<dbReference type="Proteomes" id="UP000887569">
    <property type="component" value="Unplaced"/>
</dbReference>
<sequence>MEDVWEKENISPDTPLKAVPTERDYVVYVVPWESERNAPELKSILCKRRKRGAERSFVESGTDRRVHFTADVKTATPLAKMAKRGILTEKSPSCDYNVFSTSTRSTHCTHNTSASLNLIPTTFYQSAYLPVNSLQSDASAQSVRLSNEARKQVQLLTVKALEQENELLRQRILQKRLELMYLLRQCTDQSLPRIPPSNYETSEDDDSFRIIRETLNTLFVD</sequence>
<evidence type="ECO:0000313" key="3">
    <source>
        <dbReference type="WBParaSite" id="PgR043_g010_t02"/>
    </source>
</evidence>
<dbReference type="WBParaSite" id="PgR043_g010_t02">
    <property type="protein sequence ID" value="PgR043_g010_t02"/>
    <property type="gene ID" value="PgR043_g010"/>
</dbReference>
<evidence type="ECO:0000313" key="2">
    <source>
        <dbReference type="Proteomes" id="UP000887569"/>
    </source>
</evidence>
<name>A0A915BJC4_PARUN</name>
<feature type="coiled-coil region" evidence="1">
    <location>
        <begin position="146"/>
        <end position="178"/>
    </location>
</feature>
<protein>
    <submittedName>
        <fullName evidence="3">Uncharacterized protein</fullName>
    </submittedName>
</protein>